<dbReference type="EMBL" id="JAWXYG010000014">
    <property type="protein sequence ID" value="KAK4254743.1"/>
    <property type="molecule type" value="Genomic_DNA"/>
</dbReference>
<evidence type="ECO:0000256" key="2">
    <source>
        <dbReference type="SAM" id="MobiDB-lite"/>
    </source>
</evidence>
<dbReference type="AlphaFoldDB" id="A0AAE1IS58"/>
<proteinExistence type="predicted"/>
<dbReference type="PANTHER" id="PTHR33883:SF10">
    <property type="entry name" value="WPP DOMAIN-ASSOCIATED PROTEIN"/>
    <property type="match status" value="1"/>
</dbReference>
<organism evidence="3 4">
    <name type="scientific">Acacia crassicarpa</name>
    <name type="common">northern wattle</name>
    <dbReference type="NCBI Taxonomy" id="499986"/>
    <lineage>
        <taxon>Eukaryota</taxon>
        <taxon>Viridiplantae</taxon>
        <taxon>Streptophyta</taxon>
        <taxon>Embryophyta</taxon>
        <taxon>Tracheophyta</taxon>
        <taxon>Spermatophyta</taxon>
        <taxon>Magnoliopsida</taxon>
        <taxon>eudicotyledons</taxon>
        <taxon>Gunneridae</taxon>
        <taxon>Pentapetalae</taxon>
        <taxon>rosids</taxon>
        <taxon>fabids</taxon>
        <taxon>Fabales</taxon>
        <taxon>Fabaceae</taxon>
        <taxon>Caesalpinioideae</taxon>
        <taxon>mimosoid clade</taxon>
        <taxon>Acacieae</taxon>
        <taxon>Acacia</taxon>
    </lineage>
</organism>
<feature type="coiled-coil region" evidence="1">
    <location>
        <begin position="610"/>
        <end position="676"/>
    </location>
</feature>
<dbReference type="SUPFAM" id="SSF90257">
    <property type="entry name" value="Myosin rod fragments"/>
    <property type="match status" value="1"/>
</dbReference>
<feature type="coiled-coil region" evidence="1">
    <location>
        <begin position="546"/>
        <end position="580"/>
    </location>
</feature>
<evidence type="ECO:0000313" key="3">
    <source>
        <dbReference type="EMBL" id="KAK4254743.1"/>
    </source>
</evidence>
<accession>A0AAE1IS58</accession>
<evidence type="ECO:0008006" key="5">
    <source>
        <dbReference type="Google" id="ProtNLM"/>
    </source>
</evidence>
<comment type="caution">
    <text evidence="3">The sequence shown here is derived from an EMBL/GenBank/DDBJ whole genome shotgun (WGS) entry which is preliminary data.</text>
</comment>
<name>A0AAE1IS58_9FABA</name>
<dbReference type="PANTHER" id="PTHR33883">
    <property type="entry name" value="WPP DOMAIN-ASSOCIATED PROTEIN"/>
    <property type="match status" value="1"/>
</dbReference>
<dbReference type="InterPro" id="IPR037490">
    <property type="entry name" value="WAP"/>
</dbReference>
<gene>
    <name evidence="3" type="ORF">QN277_010079</name>
</gene>
<evidence type="ECO:0000313" key="4">
    <source>
        <dbReference type="Proteomes" id="UP001293593"/>
    </source>
</evidence>
<dbReference type="Proteomes" id="UP001293593">
    <property type="component" value="Unassembled WGS sequence"/>
</dbReference>
<evidence type="ECO:0000256" key="1">
    <source>
        <dbReference type="SAM" id="Coils"/>
    </source>
</evidence>
<sequence length="793" mass="90389">MEGLADMDASGRISDNGVGNESLGDCIVEEMESFMVDINERLTISRMVSDSVIKGMINAVEQEAAEKISQKEMELVGLKKKLRSYRVSTDETNNHHFSDTIVNHDGLLESVESIQIVVNRLLKQLKKENDKIGGNNSFRRISSGSQLKGLGGLLHEEVPERWIYVDKTIENLTTTLETFYQKIEVITQSSKASLSEWQLEQEFQSEIEGMVINNCIRSLHEEFEGKLLDQNAQVCNSENGNWFHKLNEISSLRQELEVFSKALSVSETGLLLSHGSLENGEECCDHKMGGHLHRKLSIPSIGDRNGKHEDSNKPDHPDSALLRHMSADELISHYDSKITEMKRNHESEVQKITEENIRLRGTLYREMGSSLPLKKDKELEMLRKKIPDFITKLDTIFVGNEKLHPFSEKIESVNSLKDRMGSLHTENHQLRDMLMVKEKEIGRLSSQLSDAMEKLSQEQLTQKNLEHTVHKLEGDVDVHAEVAVIQDVYKSVLEETMSEFRRVAEVGLKEAAHDAQPSGRLEFEDADVESIIMQGLLDLIFREALLDANKESQKFETAEMRKLEQEILRLTSLVEEKTKLAKEAADALIYEKKNSELALEEMNGLRAKTVEQYEEQMHELRQNLEQRTNELREIDEERRLVCALSKEQQHALTLTAEKERETREKMESAIALARNLLTAFADCESRVNEDISRNSLRIGNLNSEFRFLNDKVNILKTMGLLYKQRLEIQCSNLEKAEAEVDLLGSQVDALVSLLEKIYIALDHYSPILRHYPGVTEILELVRRTLSGGSKTPV</sequence>
<protein>
    <recommendedName>
        <fullName evidence="5">WPP domain-associated protein</fullName>
    </recommendedName>
</protein>
<keyword evidence="1" id="KW-0175">Coiled coil</keyword>
<keyword evidence="4" id="KW-1185">Reference proteome</keyword>
<reference evidence="3" key="1">
    <citation type="submission" date="2023-10" db="EMBL/GenBank/DDBJ databases">
        <title>Chromosome-level genome of the transformable northern wattle, Acacia crassicarpa.</title>
        <authorList>
            <person name="Massaro I."/>
            <person name="Sinha N.R."/>
            <person name="Poethig S."/>
            <person name="Leichty A.R."/>
        </authorList>
    </citation>
    <scope>NUCLEOTIDE SEQUENCE</scope>
    <source>
        <strain evidence="3">Acra3RX</strain>
        <tissue evidence="3">Leaf</tissue>
    </source>
</reference>
<feature type="region of interest" description="Disordered" evidence="2">
    <location>
        <begin position="296"/>
        <end position="320"/>
    </location>
</feature>
<feature type="compositionally biased region" description="Basic and acidic residues" evidence="2">
    <location>
        <begin position="304"/>
        <end position="318"/>
    </location>
</feature>